<feature type="region of interest" description="Disordered" evidence="1">
    <location>
        <begin position="128"/>
        <end position="155"/>
    </location>
</feature>
<evidence type="ECO:0000256" key="1">
    <source>
        <dbReference type="SAM" id="MobiDB-lite"/>
    </source>
</evidence>
<proteinExistence type="predicted"/>
<sequence>MASKIVAVNGAYDLSEINTIKELREEIELLKVSVKKDEEELEERLRRLPQHAIKSAADNLLPSFINKMIANGTWKLLLNGVNLFANPFSRGFSIKKNIVGSAKKLGLMALIKGAYSYFTTRKTPAGPSFTNAGGEKRVPGSVIPPKTKIKMPKKA</sequence>
<reference evidence="2 3" key="1">
    <citation type="submission" date="2016-10" db="EMBL/GenBank/DDBJ databases">
        <authorList>
            <person name="de Groot N.N."/>
        </authorList>
    </citation>
    <scope>NUCLEOTIDE SEQUENCE [LARGE SCALE GENOMIC DNA]</scope>
    <source>
        <strain evidence="2 3">DSM 28286</strain>
    </source>
</reference>
<name>A0A1I5RKM1_9BACT</name>
<gene>
    <name evidence="2" type="ORF">SAMN05444277_101292</name>
</gene>
<accession>A0A1I5RKM1</accession>
<evidence type="ECO:0000313" key="2">
    <source>
        <dbReference type="EMBL" id="SFP58887.1"/>
    </source>
</evidence>
<dbReference type="AlphaFoldDB" id="A0A1I5RKM1"/>
<protein>
    <submittedName>
        <fullName evidence="2">Uncharacterized protein</fullName>
    </submittedName>
</protein>
<dbReference type="STRING" id="1465490.SAMN05444277_101292"/>
<organism evidence="2 3">
    <name type="scientific">Parafilimonas terrae</name>
    <dbReference type="NCBI Taxonomy" id="1465490"/>
    <lineage>
        <taxon>Bacteria</taxon>
        <taxon>Pseudomonadati</taxon>
        <taxon>Bacteroidota</taxon>
        <taxon>Chitinophagia</taxon>
        <taxon>Chitinophagales</taxon>
        <taxon>Chitinophagaceae</taxon>
        <taxon>Parafilimonas</taxon>
    </lineage>
</organism>
<dbReference type="Proteomes" id="UP000199031">
    <property type="component" value="Unassembled WGS sequence"/>
</dbReference>
<keyword evidence="3" id="KW-1185">Reference proteome</keyword>
<dbReference type="RefSeq" id="WP_090653769.1">
    <property type="nucleotide sequence ID" value="NZ_FOXQ01000001.1"/>
</dbReference>
<evidence type="ECO:0000313" key="3">
    <source>
        <dbReference type="Proteomes" id="UP000199031"/>
    </source>
</evidence>
<dbReference type="EMBL" id="FOXQ01000001">
    <property type="protein sequence ID" value="SFP58887.1"/>
    <property type="molecule type" value="Genomic_DNA"/>
</dbReference>